<dbReference type="InterPro" id="IPR003715">
    <property type="entry name" value="Poly_export_N"/>
</dbReference>
<dbReference type="Gene3D" id="3.10.560.10">
    <property type="entry name" value="Outer membrane lipoprotein wza domain like"/>
    <property type="match status" value="2"/>
</dbReference>
<dbReference type="PANTHER" id="PTHR33619:SF3">
    <property type="entry name" value="POLYSACCHARIDE EXPORT PROTEIN GFCE-RELATED"/>
    <property type="match status" value="1"/>
</dbReference>
<dbReference type="EMBL" id="ABXU01000027">
    <property type="protein sequence ID" value="EEB34034.1"/>
    <property type="molecule type" value="Genomic_DNA"/>
</dbReference>
<feature type="signal peptide" evidence="2">
    <location>
        <begin position="1"/>
        <end position="21"/>
    </location>
</feature>
<evidence type="ECO:0000259" key="3">
    <source>
        <dbReference type="Pfam" id="PF02563"/>
    </source>
</evidence>
<reference evidence="4 5" key="2">
    <citation type="submission" date="2008-10" db="EMBL/GenBank/DDBJ databases">
        <authorList>
            <person name="Fulton L."/>
            <person name="Clifton S."/>
            <person name="Fulton B."/>
            <person name="Xu J."/>
            <person name="Minx P."/>
            <person name="Pepin K.H."/>
            <person name="Johnson M."/>
            <person name="Bhonagiri V."/>
            <person name="Nash W.E."/>
            <person name="Mardis E.R."/>
            <person name="Wilson R.K."/>
        </authorList>
    </citation>
    <scope>NUCLEOTIDE SEQUENCE [LARGE SCALE GENOMIC DNA]</scope>
    <source>
        <strain evidence="4 5">ATCC 29098</strain>
    </source>
</reference>
<dbReference type="OrthoDB" id="9815244at2"/>
<feature type="domain" description="Polysaccharide export protein N-terminal" evidence="3">
    <location>
        <begin position="46"/>
        <end position="103"/>
    </location>
</feature>
<name>B6WSL1_9BACT</name>
<evidence type="ECO:0000313" key="5">
    <source>
        <dbReference type="Proteomes" id="UP000003676"/>
    </source>
</evidence>
<protein>
    <submittedName>
        <fullName evidence="4">Polysaccharide biosynthesis/export protein</fullName>
    </submittedName>
</protein>
<feature type="chain" id="PRO_5002852297" evidence="2">
    <location>
        <begin position="22"/>
        <end position="516"/>
    </location>
</feature>
<dbReference type="Pfam" id="PF02563">
    <property type="entry name" value="Poly_export"/>
    <property type="match status" value="1"/>
</dbReference>
<organism evidence="4 5">
    <name type="scientific">Desulfovibrio piger ATCC 29098</name>
    <dbReference type="NCBI Taxonomy" id="411464"/>
    <lineage>
        <taxon>Bacteria</taxon>
        <taxon>Pseudomonadati</taxon>
        <taxon>Thermodesulfobacteriota</taxon>
        <taxon>Desulfovibrionia</taxon>
        <taxon>Desulfovibrionales</taxon>
        <taxon>Desulfovibrionaceae</taxon>
        <taxon>Desulfovibrio</taxon>
    </lineage>
</organism>
<dbReference type="Proteomes" id="UP000003676">
    <property type="component" value="Unassembled WGS sequence"/>
</dbReference>
<dbReference type="HOGENOM" id="CLU_036993_0_0_7"/>
<evidence type="ECO:0000256" key="1">
    <source>
        <dbReference type="ARBA" id="ARBA00022729"/>
    </source>
</evidence>
<accession>B6WSL1</accession>
<dbReference type="eggNOG" id="COG1596">
    <property type="taxonomic scope" value="Bacteria"/>
</dbReference>
<comment type="caution">
    <text evidence="4">The sequence shown here is derived from an EMBL/GenBank/DDBJ whole genome shotgun (WGS) entry which is preliminary data.</text>
</comment>
<dbReference type="PANTHER" id="PTHR33619">
    <property type="entry name" value="POLYSACCHARIDE EXPORT PROTEIN GFCE-RELATED"/>
    <property type="match status" value="1"/>
</dbReference>
<sequence length="516" mass="54907">MKNPVFLLLLCLLLLPQAAYAADAPAPYGANLFQGNFGQGAAAGAMAPGDRVVLRLWGGSLNVDTVLEVSPAGQLDIPEVGQLNVTGLAQDKLQDALRSKLAASGHADSQIYLAPMDAQPITLFVTGNVPKPGRYSGSAADPLLSYLDKAGGIDAGRGSYRNIQVRRNDQVVTTVDLYPFIREGSMPPIRFQNGDIIVVPDKGPTVTVTGKVRTSARFELPEGNTSGASLLKLVDPDSSASHIAIKGVRNGKPYNTYLPLGELASLQLADGDTIELLADAAGNTITVTVQGAVRGATRFPVRRGARLDEVRNFIAVEQGRADLNGMYIKRKSVAARQKKAIADSLRRLEESALTASSASTEESQIRAKEAEMIAKFVERAKAVEPEGVVVLSDGQKIGDITLEDGDVIVIPAKSDVVLVSGEVMMPQAMLWSKKKDLDDYIKGAGGYNSRADQDTVLVMHPNGSVSHDGDNIRPGDQILVMPRVASKNMQAVKDISQVMMQVAVSARAILGLPTLY</sequence>
<reference evidence="4 5" key="1">
    <citation type="submission" date="2008-10" db="EMBL/GenBank/DDBJ databases">
        <title>Draft genome sequence of Desulvovibrio piger (ATCC 29098).</title>
        <authorList>
            <person name="Sudarsanam P."/>
            <person name="Ley R."/>
            <person name="Guruge J."/>
            <person name="Turnbaugh P.J."/>
            <person name="Mahowald M."/>
            <person name="Liep D."/>
            <person name="Gordon J."/>
        </authorList>
    </citation>
    <scope>NUCLEOTIDE SEQUENCE [LARGE SCALE GENOMIC DNA]</scope>
    <source>
        <strain evidence="4 5">ATCC 29098</strain>
    </source>
</reference>
<gene>
    <name evidence="4" type="ORF">DESPIG_01000</name>
</gene>
<evidence type="ECO:0000256" key="2">
    <source>
        <dbReference type="SAM" id="SignalP"/>
    </source>
</evidence>
<dbReference type="AlphaFoldDB" id="B6WSL1"/>
<dbReference type="GO" id="GO:0015159">
    <property type="term" value="F:polysaccharide transmembrane transporter activity"/>
    <property type="evidence" value="ECO:0007669"/>
    <property type="project" value="InterPro"/>
</dbReference>
<proteinExistence type="predicted"/>
<dbReference type="RefSeq" id="WP_006005348.1">
    <property type="nucleotide sequence ID" value="NZ_DS996355.1"/>
</dbReference>
<keyword evidence="1 2" id="KW-0732">Signal</keyword>
<dbReference type="InterPro" id="IPR049712">
    <property type="entry name" value="Poly_export"/>
</dbReference>
<dbReference type="STRING" id="901.DESPIGER_0717"/>
<evidence type="ECO:0000313" key="4">
    <source>
        <dbReference type="EMBL" id="EEB34034.1"/>
    </source>
</evidence>